<evidence type="ECO:0000256" key="7">
    <source>
        <dbReference type="SAM" id="MobiDB-lite"/>
    </source>
</evidence>
<name>A0AAV7F3H4_ARIFI</name>
<reference evidence="10 11" key="1">
    <citation type="submission" date="2021-07" db="EMBL/GenBank/DDBJ databases">
        <title>The Aristolochia fimbriata genome: insights into angiosperm evolution, floral development and chemical biosynthesis.</title>
        <authorList>
            <person name="Jiao Y."/>
        </authorList>
    </citation>
    <scope>NUCLEOTIDE SEQUENCE [LARGE SCALE GENOMIC DNA]</scope>
    <source>
        <strain evidence="10">IBCAS-2021</strain>
        <tissue evidence="10">Leaf</tissue>
    </source>
</reference>
<evidence type="ECO:0000256" key="2">
    <source>
        <dbReference type="ARBA" id="ARBA00022737"/>
    </source>
</evidence>
<feature type="domain" description="HTH myb-type" evidence="9">
    <location>
        <begin position="59"/>
        <end position="105"/>
    </location>
</feature>
<evidence type="ECO:0000259" key="9">
    <source>
        <dbReference type="PROSITE" id="PS51294"/>
    </source>
</evidence>
<evidence type="ECO:0000256" key="6">
    <source>
        <dbReference type="ARBA" id="ARBA00023242"/>
    </source>
</evidence>
<organism evidence="10 11">
    <name type="scientific">Aristolochia fimbriata</name>
    <name type="common">White veined hardy Dutchman's pipe vine</name>
    <dbReference type="NCBI Taxonomy" id="158543"/>
    <lineage>
        <taxon>Eukaryota</taxon>
        <taxon>Viridiplantae</taxon>
        <taxon>Streptophyta</taxon>
        <taxon>Embryophyta</taxon>
        <taxon>Tracheophyta</taxon>
        <taxon>Spermatophyta</taxon>
        <taxon>Magnoliopsida</taxon>
        <taxon>Magnoliidae</taxon>
        <taxon>Piperales</taxon>
        <taxon>Aristolochiaceae</taxon>
        <taxon>Aristolochia</taxon>
    </lineage>
</organism>
<dbReference type="InterPro" id="IPR017930">
    <property type="entry name" value="Myb_dom"/>
</dbReference>
<feature type="compositionally biased region" description="Low complexity" evidence="7">
    <location>
        <begin position="16"/>
        <end position="32"/>
    </location>
</feature>
<dbReference type="FunFam" id="1.10.10.60:FF:000016">
    <property type="entry name" value="Transcriptional activator Myb isoform A"/>
    <property type="match status" value="1"/>
</dbReference>
<feature type="domain" description="Myb-like" evidence="8">
    <location>
        <begin position="54"/>
        <end position="105"/>
    </location>
</feature>
<dbReference type="PROSITE" id="PS51294">
    <property type="entry name" value="HTH_MYB"/>
    <property type="match status" value="3"/>
</dbReference>
<evidence type="ECO:0000256" key="3">
    <source>
        <dbReference type="ARBA" id="ARBA00023015"/>
    </source>
</evidence>
<keyword evidence="6" id="KW-0539">Nucleus</keyword>
<keyword evidence="11" id="KW-1185">Reference proteome</keyword>
<dbReference type="FunFam" id="1.10.10.60:FF:000010">
    <property type="entry name" value="Transcriptional activator Myb isoform A"/>
    <property type="match status" value="1"/>
</dbReference>
<keyword evidence="2" id="KW-0677">Repeat</keyword>
<comment type="subcellular location">
    <subcellularLocation>
        <location evidence="1">Nucleus</location>
    </subcellularLocation>
</comment>
<evidence type="ECO:0000256" key="1">
    <source>
        <dbReference type="ARBA" id="ARBA00004123"/>
    </source>
</evidence>
<dbReference type="GO" id="GO:0000981">
    <property type="term" value="F:DNA-binding transcription factor activity, RNA polymerase II-specific"/>
    <property type="evidence" value="ECO:0007669"/>
    <property type="project" value="TreeGrafter"/>
</dbReference>
<dbReference type="GO" id="GO:0000978">
    <property type="term" value="F:RNA polymerase II cis-regulatory region sequence-specific DNA binding"/>
    <property type="evidence" value="ECO:0007669"/>
    <property type="project" value="TreeGrafter"/>
</dbReference>
<dbReference type="SMART" id="SM00717">
    <property type="entry name" value="SANT"/>
    <property type="match status" value="3"/>
</dbReference>
<feature type="region of interest" description="Disordered" evidence="7">
    <location>
        <begin position="404"/>
        <end position="472"/>
    </location>
</feature>
<evidence type="ECO:0000256" key="4">
    <source>
        <dbReference type="ARBA" id="ARBA00023125"/>
    </source>
</evidence>
<keyword evidence="5" id="KW-0804">Transcription</keyword>
<dbReference type="InterPro" id="IPR050560">
    <property type="entry name" value="MYB_TF"/>
</dbReference>
<dbReference type="EMBL" id="JAINDJ010000003">
    <property type="protein sequence ID" value="KAG9454676.1"/>
    <property type="molecule type" value="Genomic_DNA"/>
</dbReference>
<dbReference type="InterPro" id="IPR009057">
    <property type="entry name" value="Homeodomain-like_sf"/>
</dbReference>
<dbReference type="SUPFAM" id="SSF46689">
    <property type="entry name" value="Homeodomain-like"/>
    <property type="match status" value="2"/>
</dbReference>
<feature type="domain" description="Myb-like" evidence="8">
    <location>
        <begin position="158"/>
        <end position="208"/>
    </location>
</feature>
<protein>
    <submittedName>
        <fullName evidence="10">Uncharacterized protein</fullName>
    </submittedName>
</protein>
<proteinExistence type="predicted"/>
<dbReference type="FunFam" id="1.10.10.60:FF:000324">
    <property type="entry name" value="Transcription factor MYB3R-2"/>
    <property type="match status" value="1"/>
</dbReference>
<dbReference type="PROSITE" id="PS50090">
    <property type="entry name" value="MYB_LIKE"/>
    <property type="match status" value="3"/>
</dbReference>
<feature type="compositionally biased region" description="Basic residues" evidence="7">
    <location>
        <begin position="47"/>
        <end position="59"/>
    </location>
</feature>
<keyword evidence="3" id="KW-0805">Transcription regulation</keyword>
<dbReference type="GO" id="GO:0005634">
    <property type="term" value="C:nucleus"/>
    <property type="evidence" value="ECO:0007669"/>
    <property type="project" value="UniProtKB-SubCell"/>
</dbReference>
<feature type="region of interest" description="Disordered" evidence="7">
    <location>
        <begin position="1"/>
        <end position="66"/>
    </location>
</feature>
<feature type="region of interest" description="Disordered" evidence="7">
    <location>
        <begin position="356"/>
        <end position="382"/>
    </location>
</feature>
<keyword evidence="4" id="KW-0238">DNA-binding</keyword>
<dbReference type="AlphaFoldDB" id="A0AAV7F3H4"/>
<dbReference type="Proteomes" id="UP000825729">
    <property type="component" value="Unassembled WGS sequence"/>
</dbReference>
<dbReference type="CDD" id="cd00167">
    <property type="entry name" value="SANT"/>
    <property type="match status" value="3"/>
</dbReference>
<dbReference type="InterPro" id="IPR001005">
    <property type="entry name" value="SANT/Myb"/>
</dbReference>
<evidence type="ECO:0000313" key="10">
    <source>
        <dbReference type="EMBL" id="KAG9454676.1"/>
    </source>
</evidence>
<evidence type="ECO:0000313" key="11">
    <source>
        <dbReference type="Proteomes" id="UP000825729"/>
    </source>
</evidence>
<accession>A0AAV7F3H4</accession>
<dbReference type="PANTHER" id="PTHR45614">
    <property type="entry name" value="MYB PROTEIN-RELATED"/>
    <property type="match status" value="1"/>
</dbReference>
<dbReference type="Pfam" id="PF13921">
    <property type="entry name" value="Myb_DNA-bind_6"/>
    <property type="match status" value="1"/>
</dbReference>
<feature type="domain" description="HTH myb-type" evidence="9">
    <location>
        <begin position="106"/>
        <end position="161"/>
    </location>
</feature>
<dbReference type="Gene3D" id="1.10.10.60">
    <property type="entry name" value="Homeodomain-like"/>
    <property type="match status" value="3"/>
</dbReference>
<gene>
    <name evidence="10" type="ORF">H6P81_007580</name>
</gene>
<comment type="caution">
    <text evidence="10">The sequence shown here is derived from an EMBL/GenBank/DDBJ whole genome shotgun (WGS) entry which is preliminary data.</text>
</comment>
<sequence length="545" mass="59735">MSAVKIEQSCVENRQSAAASSSSVSEGSSSIALKSPGPSSPATNSPSHRRTTGPIRRAKGGWTPQEDETLRKAVEAFKGKSWKKIAAFFPDRSEVQCLHRWQKVLNPELIKGPWTPEEDDKIIELVGNYGPTKWSVIAKSLHGRIGKQCRERWHNHLNPKIKKEAWTADEEIALVQAHKIYGNKWAEIAKVLPGRTDNSIKNHWNSSLKKKLDFYLDIGELPSDSKTVINGNKDVATPAAQNFLAYSNKRLDVSGQTGSETLVPLHLGLVTEPSKWEQDNKSSVVDPLTVQNSDASTNAPACGPHDCGTPEIKPLLSNSFGLNSDRQLDIDQNRKDILRSEIPILSHSCEASQLKVSNDPPNLIIPSTPNYPSSEPHSPSTFATPKNCLTSLLRVPTASEPLSGESILKDAARSFPNTPSILRKRRRGTPSPAPSRISETENCTAEEKDKAQTKQQESGSLMEASDESRTCDDSCAVGSYNGNEFNMSPPYRLRSKRTAISKSVEKQLEFTFNLEHFGGSVKPNGDSQVAGLCAYNSDGSELTLQ</sequence>
<feature type="domain" description="HTH myb-type" evidence="9">
    <location>
        <begin position="162"/>
        <end position="212"/>
    </location>
</feature>
<evidence type="ECO:0000259" key="8">
    <source>
        <dbReference type="PROSITE" id="PS50090"/>
    </source>
</evidence>
<dbReference type="Pfam" id="PF00249">
    <property type="entry name" value="Myb_DNA-binding"/>
    <property type="match status" value="1"/>
</dbReference>
<feature type="domain" description="Myb-like" evidence="8">
    <location>
        <begin position="106"/>
        <end position="157"/>
    </location>
</feature>
<dbReference type="PANTHER" id="PTHR45614:SF194">
    <property type="entry name" value="TRANSCRIPTION FACTOR MYB3R-3-RELATED"/>
    <property type="match status" value="1"/>
</dbReference>
<evidence type="ECO:0000256" key="5">
    <source>
        <dbReference type="ARBA" id="ARBA00023163"/>
    </source>
</evidence>